<feature type="region of interest" description="Disordered" evidence="2">
    <location>
        <begin position="1"/>
        <end position="20"/>
    </location>
</feature>
<feature type="compositionally biased region" description="Basic and acidic residues" evidence="2">
    <location>
        <begin position="1"/>
        <end position="10"/>
    </location>
</feature>
<dbReference type="InterPro" id="IPR036390">
    <property type="entry name" value="WH_DNA-bd_sf"/>
</dbReference>
<dbReference type="Gene3D" id="3.30.420.40">
    <property type="match status" value="2"/>
</dbReference>
<evidence type="ECO:0000259" key="3">
    <source>
        <dbReference type="Pfam" id="PF01047"/>
    </source>
</evidence>
<evidence type="ECO:0000256" key="2">
    <source>
        <dbReference type="SAM" id="MobiDB-lite"/>
    </source>
</evidence>
<evidence type="ECO:0000313" key="4">
    <source>
        <dbReference type="EMBL" id="AII06114.1"/>
    </source>
</evidence>
<dbReference type="RefSeq" id="WP_128639869.1">
    <property type="nucleotide sequence ID" value="NZ_CP008947.1"/>
</dbReference>
<dbReference type="EMBL" id="CP008947">
    <property type="protein sequence ID" value="AII06114.1"/>
    <property type="molecule type" value="Genomic_DNA"/>
</dbReference>
<dbReference type="AlphaFoldDB" id="A0A076ERM0"/>
<proteinExistence type="inferred from homology"/>
<feature type="domain" description="HTH marR-type" evidence="3">
    <location>
        <begin position="21"/>
        <end position="62"/>
    </location>
</feature>
<dbReference type="Proteomes" id="UP000028488">
    <property type="component" value="Chromosome"/>
</dbReference>
<dbReference type="eggNOG" id="COG2345">
    <property type="taxonomic scope" value="Bacteria"/>
</dbReference>
<organism evidence="4 5">
    <name type="scientific">Rhodococcus opacus</name>
    <name type="common">Nocardia opaca</name>
    <dbReference type="NCBI Taxonomy" id="37919"/>
    <lineage>
        <taxon>Bacteria</taxon>
        <taxon>Bacillati</taxon>
        <taxon>Actinomycetota</taxon>
        <taxon>Actinomycetes</taxon>
        <taxon>Mycobacteriales</taxon>
        <taxon>Nocardiaceae</taxon>
        <taxon>Rhodococcus</taxon>
    </lineage>
</organism>
<dbReference type="InterPro" id="IPR036388">
    <property type="entry name" value="WH-like_DNA-bd_sf"/>
</dbReference>
<comment type="similarity">
    <text evidence="1">Belongs to the ROK (NagC/XylR) family.</text>
</comment>
<evidence type="ECO:0000313" key="5">
    <source>
        <dbReference type="Proteomes" id="UP000028488"/>
    </source>
</evidence>
<accession>A0A076ERM0</accession>
<dbReference type="SUPFAM" id="SSF53067">
    <property type="entry name" value="Actin-like ATPase domain"/>
    <property type="match status" value="1"/>
</dbReference>
<dbReference type="InterPro" id="IPR043129">
    <property type="entry name" value="ATPase_NBD"/>
</dbReference>
<sequence>MARTQPDTRRGAGRSGASAGTVLRTVLDRGPIARSTIARVTGLSPATVTTASAQLVERGLLRELPEIAGPTGLGRPHVPVDLDDTRYVVYGIHLAITHVTTALLDLRGRVLARSRDPHFGLGPAEILRNAVTTLEAVAAGHGDVSVPIGVGFAAGGWIDSESGVVREHPIPGWNGYPVRADLEHRTGLDVRMDSHARALIDAEVLFGEPRARDSVVQLFVGNVVDAAFATGGVVHHGPRAAAGAVAHVPVENSVEECTCGRTGCVQATLSDRVLVRRAMQLGIIERPVFGDLLDAGRRRQPAALALFEERAHGVGVVAARLLDLFNPEVLIVCDQGVSRIPGTLDTVRRAVGESSATCDDPSLSVLSTSFPGRALPVSAGSVILAELYRAPLTSFVRPLAGIS</sequence>
<evidence type="ECO:0000256" key="1">
    <source>
        <dbReference type="ARBA" id="ARBA00006479"/>
    </source>
</evidence>
<gene>
    <name evidence="4" type="ORF">EP51_16485</name>
</gene>
<dbReference type="PANTHER" id="PTHR18964:SF149">
    <property type="entry name" value="BIFUNCTIONAL UDP-N-ACETYLGLUCOSAMINE 2-EPIMERASE_N-ACETYLMANNOSAMINE KINASE"/>
    <property type="match status" value="1"/>
</dbReference>
<dbReference type="PANTHER" id="PTHR18964">
    <property type="entry name" value="ROK (REPRESSOR, ORF, KINASE) FAMILY"/>
    <property type="match status" value="1"/>
</dbReference>
<protein>
    <submittedName>
        <fullName evidence="4">ROK family transcriptional regulator</fullName>
    </submittedName>
</protein>
<dbReference type="Pfam" id="PF01047">
    <property type="entry name" value="MarR"/>
    <property type="match status" value="1"/>
</dbReference>
<name>A0A076ERM0_RHOOP</name>
<reference evidence="4 5" key="1">
    <citation type="submission" date="2014-07" db="EMBL/GenBank/DDBJ databases">
        <title>Genome Sequence of Rhodococcus opacus Strain R7, a Biodegrader of Mono- and Polycyclic Aromatic Hydrocarbons.</title>
        <authorList>
            <person name="Di Gennaro P."/>
            <person name="Zampolli J."/>
            <person name="Presti I."/>
            <person name="Cappelletti M."/>
            <person name="D'Ursi P."/>
            <person name="Orro A."/>
            <person name="Mezzelani A."/>
            <person name="Milanesi L."/>
        </authorList>
    </citation>
    <scope>NUCLEOTIDE SEQUENCE [LARGE SCALE GENOMIC DNA]</scope>
    <source>
        <strain evidence="4 5">R7</strain>
    </source>
</reference>
<dbReference type="Gene3D" id="1.10.10.10">
    <property type="entry name" value="Winged helix-like DNA-binding domain superfamily/Winged helix DNA-binding domain"/>
    <property type="match status" value="1"/>
</dbReference>
<dbReference type="eggNOG" id="COG1940">
    <property type="taxonomic scope" value="Bacteria"/>
</dbReference>
<dbReference type="InterPro" id="IPR000835">
    <property type="entry name" value="HTH_MarR-typ"/>
</dbReference>
<dbReference type="Pfam" id="PF00480">
    <property type="entry name" value="ROK"/>
    <property type="match status" value="1"/>
</dbReference>
<dbReference type="InterPro" id="IPR000600">
    <property type="entry name" value="ROK"/>
</dbReference>
<dbReference type="SUPFAM" id="SSF46785">
    <property type="entry name" value="Winged helix' DNA-binding domain"/>
    <property type="match status" value="1"/>
</dbReference>